<name>A0A1I9GA00_BRUMA</name>
<accession>A0A1I9GA00</accession>
<sequence length="77" mass="8485">DFIPGTGEMAQWLRALPPLLKDPDSIPSTHVTAHNCLLDLNLLSEMEKGPVNEVPQTSLAFIGWVITKKEAPVYELS</sequence>
<reference evidence="1" key="2">
    <citation type="submission" date="2012-12" db="EMBL/GenBank/DDBJ databases">
        <authorList>
            <consortium name="WormBase Consortium"/>
            <person name="Ghedin E."/>
            <person name="Paulini M."/>
        </authorList>
    </citation>
    <scope>NUCLEOTIDE SEQUENCE</scope>
    <source>
        <strain evidence="1">FR3</strain>
    </source>
</reference>
<dbReference type="EMBL" id="LN859714">
    <property type="protein sequence ID" value="CDQ07416.1"/>
    <property type="molecule type" value="Genomic_DNA"/>
</dbReference>
<gene>
    <name evidence="1" type="primary">Bm11689</name>
    <name evidence="1" type="ORF">BM_Bm11689</name>
</gene>
<reference evidence="1" key="1">
    <citation type="journal article" date="2007" name="Science">
        <title>Draft genome of the filarial nematode parasite Brugia malayi.</title>
        <authorList>
            <person name="Ghedin E."/>
            <person name="Wang S."/>
            <person name="Spiro D."/>
            <person name="Caler E."/>
            <person name="Zhao Q."/>
            <person name="Crabtree J."/>
            <person name="Allen J.E."/>
            <person name="Delcher A.L."/>
            <person name="Guiliano D.B."/>
            <person name="Miranda-Saavedra D."/>
            <person name="Angiuoli S.V."/>
            <person name="Creasy T."/>
            <person name="Amedeo P."/>
            <person name="Haas B."/>
            <person name="El-Sayed N.M."/>
            <person name="Wortman J.R."/>
            <person name="Feldblyum T."/>
            <person name="Tallon L."/>
            <person name="Schatz M."/>
            <person name="Shumway M."/>
            <person name="Koo H."/>
            <person name="Salzberg S.L."/>
            <person name="Schobel S."/>
            <person name="Pertea M."/>
            <person name="Pop M."/>
            <person name="White O."/>
            <person name="Barton G.J."/>
            <person name="Carlow C.K."/>
            <person name="Crawford M.J."/>
            <person name="Daub J."/>
            <person name="Dimmic M.W."/>
            <person name="Estes C.F."/>
            <person name="Foster J.M."/>
            <person name="Ganatra M."/>
            <person name="Gregory W.F."/>
            <person name="Johnson N.M."/>
            <person name="Jin J."/>
            <person name="Komuniecki R."/>
            <person name="Korf I."/>
            <person name="Kumar S."/>
            <person name="Laney S."/>
            <person name="Li B.W."/>
            <person name="Li W."/>
            <person name="Lindblom T.H."/>
            <person name="Lustigman S."/>
            <person name="Ma D."/>
            <person name="Maina C.V."/>
            <person name="Martin D.M."/>
            <person name="McCarter J.P."/>
            <person name="McReynolds L."/>
            <person name="Mitreva M."/>
            <person name="Nutman T.B."/>
            <person name="Parkinson J."/>
            <person name="Peregrin-Alvarez J.M."/>
            <person name="Poole C."/>
            <person name="Ren Q."/>
            <person name="Saunders L."/>
            <person name="Sluder A.E."/>
            <person name="Smith K."/>
            <person name="Stanke M."/>
            <person name="Unnasch T.R."/>
            <person name="Ware J."/>
            <person name="Wei A.D."/>
            <person name="Weil G."/>
            <person name="Williams D.J."/>
            <person name="Zhang Y."/>
            <person name="Williams S.A."/>
            <person name="Fraser-Liggett C."/>
            <person name="Slatko B."/>
            <person name="Blaxter M.L."/>
            <person name="Scott A.L."/>
        </authorList>
    </citation>
    <scope>NUCLEOTIDE SEQUENCE</scope>
    <source>
        <strain evidence="1">FR3</strain>
    </source>
</reference>
<dbReference type="AlphaFoldDB" id="A0A1I9GA00"/>
<protein>
    <submittedName>
        <fullName evidence="1">Bm11689</fullName>
    </submittedName>
</protein>
<organism evidence="1">
    <name type="scientific">Brugia malayi</name>
    <name type="common">Filarial nematode worm</name>
    <dbReference type="NCBI Taxonomy" id="6279"/>
    <lineage>
        <taxon>Eukaryota</taxon>
        <taxon>Metazoa</taxon>
        <taxon>Ecdysozoa</taxon>
        <taxon>Nematoda</taxon>
        <taxon>Chromadorea</taxon>
        <taxon>Rhabditida</taxon>
        <taxon>Spirurina</taxon>
        <taxon>Spiruromorpha</taxon>
        <taxon>Filarioidea</taxon>
        <taxon>Onchocercidae</taxon>
        <taxon>Brugia</taxon>
    </lineage>
</organism>
<proteinExistence type="predicted"/>
<evidence type="ECO:0000313" key="1">
    <source>
        <dbReference type="EMBL" id="CDQ07416.1"/>
    </source>
</evidence>
<feature type="non-terminal residue" evidence="1">
    <location>
        <position position="1"/>
    </location>
</feature>